<evidence type="ECO:0000256" key="1">
    <source>
        <dbReference type="ARBA" id="ARBA00004123"/>
    </source>
</evidence>
<feature type="non-terminal residue" evidence="8">
    <location>
        <position position="1"/>
    </location>
</feature>
<dbReference type="Proteomes" id="UP000712600">
    <property type="component" value="Unassembled WGS sequence"/>
</dbReference>
<reference evidence="8" key="1">
    <citation type="submission" date="2019-12" db="EMBL/GenBank/DDBJ databases">
        <title>Genome sequencing and annotation of Brassica cretica.</title>
        <authorList>
            <person name="Studholme D.J."/>
            <person name="Sarris P."/>
        </authorList>
    </citation>
    <scope>NUCLEOTIDE SEQUENCE</scope>
    <source>
        <strain evidence="8">PFS-109/04</strain>
        <tissue evidence="8">Leaf</tissue>
    </source>
</reference>
<dbReference type="Pfam" id="PF02365">
    <property type="entry name" value="NAM"/>
    <property type="match status" value="1"/>
</dbReference>
<dbReference type="GO" id="GO:0005634">
    <property type="term" value="C:nucleus"/>
    <property type="evidence" value="ECO:0007669"/>
    <property type="project" value="UniProtKB-SubCell"/>
</dbReference>
<keyword evidence="5" id="KW-0539">Nucleus</keyword>
<dbReference type="PROSITE" id="PS51005">
    <property type="entry name" value="NAC"/>
    <property type="match status" value="1"/>
</dbReference>
<organism evidence="8 9">
    <name type="scientific">Brassica cretica</name>
    <name type="common">Mustard</name>
    <dbReference type="NCBI Taxonomy" id="69181"/>
    <lineage>
        <taxon>Eukaryota</taxon>
        <taxon>Viridiplantae</taxon>
        <taxon>Streptophyta</taxon>
        <taxon>Embryophyta</taxon>
        <taxon>Tracheophyta</taxon>
        <taxon>Spermatophyta</taxon>
        <taxon>Magnoliopsida</taxon>
        <taxon>eudicotyledons</taxon>
        <taxon>Gunneridae</taxon>
        <taxon>Pentapetalae</taxon>
        <taxon>rosids</taxon>
        <taxon>malvids</taxon>
        <taxon>Brassicales</taxon>
        <taxon>Brassicaceae</taxon>
        <taxon>Brassiceae</taxon>
        <taxon>Brassica</taxon>
    </lineage>
</organism>
<evidence type="ECO:0000256" key="4">
    <source>
        <dbReference type="ARBA" id="ARBA00023163"/>
    </source>
</evidence>
<accession>A0A8S9P9C8</accession>
<dbReference type="AlphaFoldDB" id="A0A8S9P9C8"/>
<dbReference type="GO" id="GO:0006355">
    <property type="term" value="P:regulation of DNA-templated transcription"/>
    <property type="evidence" value="ECO:0007669"/>
    <property type="project" value="InterPro"/>
</dbReference>
<gene>
    <name evidence="8" type="ORF">F2Q69_00004921</name>
</gene>
<dbReference type="EMBL" id="QGKX02001521">
    <property type="protein sequence ID" value="KAF3513648.1"/>
    <property type="molecule type" value="Genomic_DNA"/>
</dbReference>
<feature type="compositionally biased region" description="Acidic residues" evidence="6">
    <location>
        <begin position="187"/>
        <end position="196"/>
    </location>
</feature>
<evidence type="ECO:0000313" key="8">
    <source>
        <dbReference type="EMBL" id="KAF3513648.1"/>
    </source>
</evidence>
<keyword evidence="3" id="KW-0238">DNA-binding</keyword>
<evidence type="ECO:0000256" key="5">
    <source>
        <dbReference type="ARBA" id="ARBA00023242"/>
    </source>
</evidence>
<name>A0A8S9P9C8_BRACR</name>
<comment type="caution">
    <text evidence="8">The sequence shown here is derived from an EMBL/GenBank/DDBJ whole genome shotgun (WGS) entry which is preliminary data.</text>
</comment>
<dbReference type="Gene3D" id="2.170.150.80">
    <property type="entry name" value="NAC domain"/>
    <property type="match status" value="1"/>
</dbReference>
<feature type="region of interest" description="Disordered" evidence="6">
    <location>
        <begin position="176"/>
        <end position="214"/>
    </location>
</feature>
<proteinExistence type="predicted"/>
<protein>
    <recommendedName>
        <fullName evidence="7">NAC domain-containing protein</fullName>
    </recommendedName>
</protein>
<feature type="compositionally biased region" description="Polar residues" evidence="6">
    <location>
        <begin position="203"/>
        <end position="212"/>
    </location>
</feature>
<sequence>CCHIFHSESFSAMGKNSLAPGFRFHPTDVELVRYYLKRKVLGKKFMTNAIAEVDIYKFEPPDLPEKSCLRTGDLKWYFFCPRLKKYPNGGKANRSTESGYWKTTGKDRDVTYNDEVVGKIRTLIFHYGKTPRGERTDWVMHEYRLEDRTLEQRNIPQDTYVISKLFKKNGLGPRHGSEYGAPFKDEDWSDEEDIESLDPGPNKETSGVASASHSHRPEDCIIGVISESCVVSDVPQLTAATVLLPPLASDVVAHTPLPSSPPPLLEVPHAVQDDDDFYSMLDLFVVDNEESLHLGGLNNQYEVRHETEVPAVEEAPVCLEDVDMSWIQDLSDELFIGIEELIEPSTPPAAQGGHPGDS</sequence>
<dbReference type="SUPFAM" id="SSF101941">
    <property type="entry name" value="NAC domain"/>
    <property type="match status" value="1"/>
</dbReference>
<dbReference type="PANTHER" id="PTHR31744">
    <property type="entry name" value="PROTEIN CUP-SHAPED COTYLEDON 2-RELATED"/>
    <property type="match status" value="1"/>
</dbReference>
<evidence type="ECO:0000259" key="7">
    <source>
        <dbReference type="PROSITE" id="PS51005"/>
    </source>
</evidence>
<feature type="domain" description="NAC" evidence="7">
    <location>
        <begin position="18"/>
        <end position="168"/>
    </location>
</feature>
<evidence type="ECO:0000313" key="9">
    <source>
        <dbReference type="Proteomes" id="UP000712600"/>
    </source>
</evidence>
<dbReference type="InterPro" id="IPR036093">
    <property type="entry name" value="NAC_dom_sf"/>
</dbReference>
<keyword evidence="4" id="KW-0804">Transcription</keyword>
<evidence type="ECO:0000256" key="6">
    <source>
        <dbReference type="SAM" id="MobiDB-lite"/>
    </source>
</evidence>
<dbReference type="GO" id="GO:0003677">
    <property type="term" value="F:DNA binding"/>
    <property type="evidence" value="ECO:0007669"/>
    <property type="project" value="UniProtKB-KW"/>
</dbReference>
<dbReference type="FunFam" id="2.170.150.80:FF:000002">
    <property type="entry name" value="Nac domain-containing protein 86"/>
    <property type="match status" value="1"/>
</dbReference>
<dbReference type="InterPro" id="IPR003441">
    <property type="entry name" value="NAC-dom"/>
</dbReference>
<dbReference type="PANTHER" id="PTHR31744:SF210">
    <property type="entry name" value="NAC DOMAIN-CONTAINING PROTEIN 86-LIKE"/>
    <property type="match status" value="1"/>
</dbReference>
<keyword evidence="2" id="KW-0805">Transcription regulation</keyword>
<evidence type="ECO:0000256" key="3">
    <source>
        <dbReference type="ARBA" id="ARBA00023125"/>
    </source>
</evidence>
<comment type="subcellular location">
    <subcellularLocation>
        <location evidence="1">Nucleus</location>
    </subcellularLocation>
</comment>
<evidence type="ECO:0000256" key="2">
    <source>
        <dbReference type="ARBA" id="ARBA00023015"/>
    </source>
</evidence>